<name>A0A8I2YZ12_9AGAM</name>
<evidence type="ECO:0000259" key="2">
    <source>
        <dbReference type="PROSITE" id="PS50086"/>
    </source>
</evidence>
<feature type="domain" description="Rab-GAP TBC" evidence="2">
    <location>
        <begin position="412"/>
        <end position="604"/>
    </location>
</feature>
<feature type="region of interest" description="Disordered" evidence="1">
    <location>
        <begin position="1"/>
        <end position="23"/>
    </location>
</feature>
<dbReference type="OrthoDB" id="294251at2759"/>
<gene>
    <name evidence="3" type="ORF">JVT61DRAFT_5144</name>
</gene>
<dbReference type="InterPro" id="IPR000195">
    <property type="entry name" value="Rab-GAP-TBC_dom"/>
</dbReference>
<keyword evidence="4" id="KW-1185">Reference proteome</keyword>
<dbReference type="EMBL" id="JAGFBS010000002">
    <property type="protein sequence ID" value="KAG6380760.1"/>
    <property type="molecule type" value="Genomic_DNA"/>
</dbReference>
<organism evidence="3 4">
    <name type="scientific">Boletus reticuloceps</name>
    <dbReference type="NCBI Taxonomy" id="495285"/>
    <lineage>
        <taxon>Eukaryota</taxon>
        <taxon>Fungi</taxon>
        <taxon>Dikarya</taxon>
        <taxon>Basidiomycota</taxon>
        <taxon>Agaricomycotina</taxon>
        <taxon>Agaricomycetes</taxon>
        <taxon>Agaricomycetidae</taxon>
        <taxon>Boletales</taxon>
        <taxon>Boletineae</taxon>
        <taxon>Boletaceae</taxon>
        <taxon>Boletoideae</taxon>
        <taxon>Boletus</taxon>
    </lineage>
</organism>
<dbReference type="InterPro" id="IPR050302">
    <property type="entry name" value="Rab_GAP_TBC_domain"/>
</dbReference>
<dbReference type="FunFam" id="1.10.8.270:FF:000023">
    <property type="entry name" value="TBC domain-containing protein C1778.09"/>
    <property type="match status" value="1"/>
</dbReference>
<dbReference type="GO" id="GO:0005096">
    <property type="term" value="F:GTPase activator activity"/>
    <property type="evidence" value="ECO:0007669"/>
    <property type="project" value="TreeGrafter"/>
</dbReference>
<proteinExistence type="predicted"/>
<evidence type="ECO:0000256" key="1">
    <source>
        <dbReference type="SAM" id="MobiDB-lite"/>
    </source>
</evidence>
<accession>A0A8I2YZ12</accession>
<dbReference type="InterPro" id="IPR035969">
    <property type="entry name" value="Rab-GAP_TBC_sf"/>
</dbReference>
<dbReference type="Gene3D" id="1.10.8.270">
    <property type="entry name" value="putative rabgap domain of human tbc1 domain family member 14 like domains"/>
    <property type="match status" value="1"/>
</dbReference>
<feature type="compositionally biased region" description="Low complexity" evidence="1">
    <location>
        <begin position="196"/>
        <end position="242"/>
    </location>
</feature>
<feature type="region of interest" description="Disordered" evidence="1">
    <location>
        <begin position="343"/>
        <end position="370"/>
    </location>
</feature>
<dbReference type="AlphaFoldDB" id="A0A8I2YZ12"/>
<comment type="caution">
    <text evidence="3">The sequence shown here is derived from an EMBL/GenBank/DDBJ whole genome shotgun (WGS) entry which is preliminary data.</text>
</comment>
<dbReference type="PANTHER" id="PTHR47219">
    <property type="entry name" value="RAB GTPASE-ACTIVATING PROTEIN 1-LIKE"/>
    <property type="match status" value="1"/>
</dbReference>
<reference evidence="3" key="1">
    <citation type="submission" date="2021-03" db="EMBL/GenBank/DDBJ databases">
        <title>Evolutionary innovations through gain and loss of genes in the ectomycorrhizal Boletales.</title>
        <authorList>
            <person name="Wu G."/>
            <person name="Miyauchi S."/>
            <person name="Morin E."/>
            <person name="Yang Z.-L."/>
            <person name="Xu J."/>
            <person name="Martin F.M."/>
        </authorList>
    </citation>
    <scope>NUCLEOTIDE SEQUENCE</scope>
    <source>
        <strain evidence="3">BR01</strain>
    </source>
</reference>
<evidence type="ECO:0000313" key="4">
    <source>
        <dbReference type="Proteomes" id="UP000683000"/>
    </source>
</evidence>
<dbReference type="Pfam" id="PF00566">
    <property type="entry name" value="RabGAP-TBC"/>
    <property type="match status" value="1"/>
</dbReference>
<dbReference type="PANTHER" id="PTHR47219:SF9">
    <property type="entry name" value="GTPASE ACTIVATING PROTEIN AND CENTROSOME-ASSOCIATED, ISOFORM B"/>
    <property type="match status" value="1"/>
</dbReference>
<dbReference type="Proteomes" id="UP000683000">
    <property type="component" value="Unassembled WGS sequence"/>
</dbReference>
<feature type="compositionally biased region" description="Polar residues" evidence="1">
    <location>
        <begin position="140"/>
        <end position="159"/>
    </location>
</feature>
<evidence type="ECO:0000313" key="3">
    <source>
        <dbReference type="EMBL" id="KAG6380760.1"/>
    </source>
</evidence>
<feature type="region of interest" description="Disordered" evidence="1">
    <location>
        <begin position="89"/>
        <end position="295"/>
    </location>
</feature>
<dbReference type="GO" id="GO:0031267">
    <property type="term" value="F:small GTPase binding"/>
    <property type="evidence" value="ECO:0007669"/>
    <property type="project" value="TreeGrafter"/>
</dbReference>
<dbReference type="Gene3D" id="1.10.472.80">
    <property type="entry name" value="Ypt/Rab-GAP domain of gyp1p, domain 3"/>
    <property type="match status" value="1"/>
</dbReference>
<dbReference type="PROSITE" id="PS50086">
    <property type="entry name" value="TBC_RABGAP"/>
    <property type="match status" value="1"/>
</dbReference>
<dbReference type="SMART" id="SM00164">
    <property type="entry name" value="TBC"/>
    <property type="match status" value="1"/>
</dbReference>
<sequence length="687" mass="76016">MEPPSLSFSSPPLSSADQVERSSTETTIFTIYSMYGNDEQRASWSASHFENSSRELDLSLGDSFAYNNNFFNHSTPYPANKDSTCLDISADSQPLPNPHERVHLSSVSDASPHLECSRIPSHYAPSPVSRDTLDLPSRSPRASSGQSRPKSTVTSCTSRADSELISSPLHINSLPTPPHSRPSSSLRRTDSPLPDPALNSLPPGPSSSLAPPQSTQTPSSSTPTRQQSKLSPPSSKTSLVPSEGEDLDSFHVRSTYAQLDTTGVKGDGYEDGVERTRARQHTTRASQLRADATLGNPAEKSRDLRAEEVNVLASLDRYGFFTIVSHDRLVRLPAPPLLKRLSPVTAGPKTAPSQAVPVTSLPPPSSPSNEAKRIAKWGRMMVVSSRDRGGNVESWGTKPSKAHKLRRRVYKGIPDRWRSAAWEVLMNNYSKSGYDQIVKLGERYRSDIEKPSSYDIQIDLDVPRTISGHVLFRTRYGQGQRSLFHVLHSLSLQCEQCGYVQGMGPIAATLLCYFTPEKVYAALTRLHGAYGMHSVFSPGFPGLLENIYVQERVMQLKMPDIYAAFKKHAISTTSYATKWYITLFANSVPFQTQLRLWDAFLLDGQDIFVAVAVAIVWVYRDLITSGSANFETVLSLLSSFFVPEDEDALLSWIEDFLGNKKLRAQMHSWRQDWHQLVASGRDGSALL</sequence>
<dbReference type="SUPFAM" id="SSF47923">
    <property type="entry name" value="Ypt/Rab-GAP domain of gyp1p"/>
    <property type="match status" value="2"/>
</dbReference>
<protein>
    <submittedName>
        <fullName evidence="3">RabGAP/TBC</fullName>
    </submittedName>
</protein>
<feature type="compositionally biased region" description="Low complexity" evidence="1">
    <location>
        <begin position="1"/>
        <end position="15"/>
    </location>
</feature>